<dbReference type="Pfam" id="PF02635">
    <property type="entry name" value="DsrE"/>
    <property type="match status" value="1"/>
</dbReference>
<dbReference type="SMR" id="F0JIC9"/>
<dbReference type="OrthoDB" id="5458235at2"/>
<gene>
    <name evidence="1" type="ORF">DND132_0968</name>
</gene>
<dbReference type="KEGG" id="ddn:DND132_0968"/>
<sequence>MINSLVLFVNKPLGVELSALGVRTAWACHENSFDVKLIFLGDGVWCATDKRGYHAEMIKRLIENDGEVFCVEESLKEQGIDPDSLIEGIDVVPREEICDFCEDVESVVSF</sequence>
<dbReference type="Gene3D" id="3.40.1260.10">
    <property type="entry name" value="DsrEFH-like"/>
    <property type="match status" value="1"/>
</dbReference>
<evidence type="ECO:0000313" key="1">
    <source>
        <dbReference type="EMBL" id="EGB14181.1"/>
    </source>
</evidence>
<dbReference type="RefSeq" id="WP_014321609.1">
    <property type="nucleotide sequence ID" value="NC_016803.1"/>
</dbReference>
<evidence type="ECO:0000313" key="2">
    <source>
        <dbReference type="Proteomes" id="UP000007845"/>
    </source>
</evidence>
<dbReference type="HOGENOM" id="CLU_2166871_0_0_7"/>
<dbReference type="STRING" id="641491.DND132_0968"/>
<keyword evidence="2" id="KW-1185">Reference proteome</keyword>
<reference evidence="1 2" key="1">
    <citation type="journal article" date="2011" name="J. Bacteriol.">
        <title>Genome sequence of the mercury-methylating strain Desulfovibrio desulfuricans ND132.</title>
        <authorList>
            <person name="Brown S.D."/>
            <person name="Gilmour C.C."/>
            <person name="Kucken A.M."/>
            <person name="Wall J.D."/>
            <person name="Elias D.A."/>
            <person name="Brandt C.C."/>
            <person name="Podar M."/>
            <person name="Chertkov O."/>
            <person name="Held B."/>
            <person name="Bruce D.C."/>
            <person name="Detter J.C."/>
            <person name="Tapia R."/>
            <person name="Han C.S."/>
            <person name="Goodwin L.A."/>
            <person name="Cheng J.F."/>
            <person name="Pitluck S."/>
            <person name="Woyke T."/>
            <person name="Mikhailova N."/>
            <person name="Ivanova N.N."/>
            <person name="Han J."/>
            <person name="Lucas S."/>
            <person name="Lapidus A.L."/>
            <person name="Land M.L."/>
            <person name="Hauser L.J."/>
            <person name="Palumbo A.V."/>
        </authorList>
    </citation>
    <scope>NUCLEOTIDE SEQUENCE [LARGE SCALE GENOMIC DNA]</scope>
    <source>
        <strain evidence="1 2">ND132</strain>
    </source>
</reference>
<proteinExistence type="predicted"/>
<dbReference type="eggNOG" id="ENOG50318FG">
    <property type="taxonomic scope" value="Bacteria"/>
</dbReference>
<name>F0JIC9_9BACT</name>
<organism evidence="1 2">
    <name type="scientific">Pseudodesulfovibrio mercurii</name>
    <dbReference type="NCBI Taxonomy" id="641491"/>
    <lineage>
        <taxon>Bacteria</taxon>
        <taxon>Pseudomonadati</taxon>
        <taxon>Thermodesulfobacteriota</taxon>
        <taxon>Desulfovibrionia</taxon>
        <taxon>Desulfovibrionales</taxon>
        <taxon>Desulfovibrionaceae</taxon>
    </lineage>
</organism>
<protein>
    <submittedName>
        <fullName evidence="1">Uncharacterized protein</fullName>
    </submittedName>
</protein>
<dbReference type="AlphaFoldDB" id="F0JIC9"/>
<dbReference type="Proteomes" id="UP000007845">
    <property type="component" value="Chromosome"/>
</dbReference>
<dbReference type="InterPro" id="IPR003787">
    <property type="entry name" value="Sulphur_relay_DsrE/F-like"/>
</dbReference>
<accession>F0JIC9</accession>
<dbReference type="InterPro" id="IPR027396">
    <property type="entry name" value="DsrEFH-like"/>
</dbReference>
<dbReference type="SUPFAM" id="SSF75169">
    <property type="entry name" value="DsrEFH-like"/>
    <property type="match status" value="1"/>
</dbReference>
<dbReference type="EMBL" id="CP003220">
    <property type="protein sequence ID" value="EGB14181.1"/>
    <property type="molecule type" value="Genomic_DNA"/>
</dbReference>